<dbReference type="EMBL" id="CAJVQA010005460">
    <property type="protein sequence ID" value="CAG8621131.1"/>
    <property type="molecule type" value="Genomic_DNA"/>
</dbReference>
<dbReference type="OrthoDB" id="2432973at2759"/>
<comment type="caution">
    <text evidence="1">The sequence shown here is derived from an EMBL/GenBank/DDBJ whole genome shotgun (WGS) entry which is preliminary data.</text>
</comment>
<evidence type="ECO:0000313" key="2">
    <source>
        <dbReference type="Proteomes" id="UP000789759"/>
    </source>
</evidence>
<dbReference type="Proteomes" id="UP000789759">
    <property type="component" value="Unassembled WGS sequence"/>
</dbReference>
<feature type="non-terminal residue" evidence="1">
    <location>
        <position position="1"/>
    </location>
</feature>
<name>A0A9N9D2S5_9GLOM</name>
<dbReference type="AlphaFoldDB" id="A0A9N9D2S5"/>
<gene>
    <name evidence="1" type="ORF">CPELLU_LOCUS7927</name>
</gene>
<keyword evidence="2" id="KW-1185">Reference proteome</keyword>
<evidence type="ECO:0000313" key="1">
    <source>
        <dbReference type="EMBL" id="CAG8621131.1"/>
    </source>
</evidence>
<organism evidence="1 2">
    <name type="scientific">Cetraspora pellucida</name>
    <dbReference type="NCBI Taxonomy" id="1433469"/>
    <lineage>
        <taxon>Eukaryota</taxon>
        <taxon>Fungi</taxon>
        <taxon>Fungi incertae sedis</taxon>
        <taxon>Mucoromycota</taxon>
        <taxon>Glomeromycotina</taxon>
        <taxon>Glomeromycetes</taxon>
        <taxon>Diversisporales</taxon>
        <taxon>Gigasporaceae</taxon>
        <taxon>Cetraspora</taxon>
    </lineage>
</organism>
<accession>A0A9N9D2S5</accession>
<protein>
    <submittedName>
        <fullName evidence="1">13909_t:CDS:1</fullName>
    </submittedName>
</protein>
<proteinExistence type="predicted"/>
<sequence length="326" mass="38105">FELTKRSTDRKGNRCNDALAPAITCRTWRQQANPVHATPQMRIAYIRSRTSATRGIYATYQSPEMQALYPMSYNRQSAEQHGNRQRYRTSQGNYPSFPVINNLIMSANLENQNNEMISNVGVMTYKVTARRFLAINYSIIKNMPTVQGFSNPKAVETERIRSWWVMNWKEGQKMIKMIPQKPTLTHKLWKALAFGSFVNLHEFIHKNLIDSMKEMNDNTTLETSEGGMISIKKRKHNTTFGNISEWLLAFKAYMDAVLMLYKNREQELNTYRDHINELCIKYEFAAVMEYDEDRRVALVMDRDSTLQDRNIEAEGKNFDMTMTRKT</sequence>
<reference evidence="1" key="1">
    <citation type="submission" date="2021-06" db="EMBL/GenBank/DDBJ databases">
        <authorList>
            <person name="Kallberg Y."/>
            <person name="Tangrot J."/>
            <person name="Rosling A."/>
        </authorList>
    </citation>
    <scope>NUCLEOTIDE SEQUENCE</scope>
    <source>
        <strain evidence="1">FL966</strain>
    </source>
</reference>